<dbReference type="PROSITE" id="PS51736">
    <property type="entry name" value="RECOMBINASES_3"/>
    <property type="match status" value="1"/>
</dbReference>
<feature type="coiled-coil region" evidence="1">
    <location>
        <begin position="371"/>
        <end position="438"/>
    </location>
</feature>
<gene>
    <name evidence="4" type="ordered locus">Dvul_0886</name>
</gene>
<dbReference type="GO" id="GO:0003677">
    <property type="term" value="F:DNA binding"/>
    <property type="evidence" value="ECO:0007669"/>
    <property type="project" value="InterPro"/>
</dbReference>
<dbReference type="Pfam" id="PF07508">
    <property type="entry name" value="Recombinase"/>
    <property type="match status" value="1"/>
</dbReference>
<keyword evidence="1" id="KW-0175">Coiled coil</keyword>
<dbReference type="Pfam" id="PF13408">
    <property type="entry name" value="Zn_ribbon_recom"/>
    <property type="match status" value="1"/>
</dbReference>
<protein>
    <submittedName>
        <fullName evidence="4">Resolvase, N-terminal domain</fullName>
    </submittedName>
</protein>
<dbReference type="GO" id="GO:0000150">
    <property type="term" value="F:DNA strand exchange activity"/>
    <property type="evidence" value="ECO:0007669"/>
    <property type="project" value="InterPro"/>
</dbReference>
<dbReference type="CDD" id="cd03768">
    <property type="entry name" value="SR_ResInv"/>
    <property type="match status" value="1"/>
</dbReference>
<dbReference type="RefSeq" id="WP_011791904.1">
    <property type="nucleotide sequence ID" value="NC_008751.1"/>
</dbReference>
<accession>A0A0H3A6Z2</accession>
<evidence type="ECO:0000259" key="2">
    <source>
        <dbReference type="PROSITE" id="PS51736"/>
    </source>
</evidence>
<dbReference type="SMART" id="SM00857">
    <property type="entry name" value="Resolvase"/>
    <property type="match status" value="1"/>
</dbReference>
<dbReference type="KEGG" id="dvl:Dvul_0886"/>
<dbReference type="PROSITE" id="PS51737">
    <property type="entry name" value="RECOMBINASE_DNA_BIND"/>
    <property type="match status" value="1"/>
</dbReference>
<dbReference type="AlphaFoldDB" id="A0A0H3A6Z2"/>
<name>A0A0H3A6Z2_NITV4</name>
<dbReference type="PANTHER" id="PTHR30461">
    <property type="entry name" value="DNA-INVERTASE FROM LAMBDOID PROPHAGE"/>
    <property type="match status" value="1"/>
</dbReference>
<dbReference type="InterPro" id="IPR038109">
    <property type="entry name" value="DNA_bind_recomb_sf"/>
</dbReference>
<sequence>MSQDVRCAIYTRKSTDEGLEQEFNTLDAQRESAEAFITSQRSEGWVVLPEHYDDGGFTGGNLERPALKRLLDDVAEGRIDCVVVYKVDRLSRSLLDFSRLMDVFDKHKVSFVSVTQQFNTTHSMGRLTLNILLSFAQFEREIIVERTKDKVYAARRKGKWTGGMPVLGYDVAPEGGRLLVNEEEAEQVRGIFQIYLDKQSLIATIKELEDRGWATKRWKTRSGHERGGKAFKLNSLHRLLTNPIFTGQVVFQGAVYEGEHKPIVDLNTWQATQRTLHGNFRRGPLGSNRYGALLRGLLYCSACGTAMIHTCSKRDTKTYRYYVCLTAQQRGWHQCPSKSLNAHDIETAVVEHIKGIGLNPAIISAVTNKATEKAQRNIMALEAEHLACEREIKKLTNEIRKLTEQPIKDARDPALAKLAEAQQALMEKEQRMTLVKEEVRSIQHGLTSHDEVGKTLQQFEPLWGTLTTQEKIKIIRLLVERVGFDGRDNSVTVTFRSQDIKELCSGQAAGR</sequence>
<dbReference type="InterPro" id="IPR006119">
    <property type="entry name" value="Resolv_N"/>
</dbReference>
<dbReference type="InterPro" id="IPR025827">
    <property type="entry name" value="Zn_ribbon_recom_dom"/>
</dbReference>
<evidence type="ECO:0000313" key="5">
    <source>
        <dbReference type="Proteomes" id="UP000009173"/>
    </source>
</evidence>
<dbReference type="InterPro" id="IPR036162">
    <property type="entry name" value="Resolvase-like_N_sf"/>
</dbReference>
<dbReference type="Gene3D" id="3.40.50.1390">
    <property type="entry name" value="Resolvase, N-terminal catalytic domain"/>
    <property type="match status" value="1"/>
</dbReference>
<evidence type="ECO:0000256" key="1">
    <source>
        <dbReference type="SAM" id="Coils"/>
    </source>
</evidence>
<dbReference type="InterPro" id="IPR050639">
    <property type="entry name" value="SSR_resolvase"/>
</dbReference>
<evidence type="ECO:0000313" key="4">
    <source>
        <dbReference type="EMBL" id="ABM27907.1"/>
    </source>
</evidence>
<dbReference type="PANTHER" id="PTHR30461:SF23">
    <property type="entry name" value="DNA RECOMBINASE-RELATED"/>
    <property type="match status" value="1"/>
</dbReference>
<feature type="domain" description="Resolvase/invertase-type recombinase catalytic" evidence="2">
    <location>
        <begin position="6"/>
        <end position="158"/>
    </location>
</feature>
<feature type="domain" description="Recombinase" evidence="3">
    <location>
        <begin position="166"/>
        <end position="282"/>
    </location>
</feature>
<organism evidence="4 5">
    <name type="scientific">Nitratidesulfovibrio vulgaris (strain DP4)</name>
    <name type="common">Desulfovibrio vulgaris</name>
    <dbReference type="NCBI Taxonomy" id="391774"/>
    <lineage>
        <taxon>Bacteria</taxon>
        <taxon>Pseudomonadati</taxon>
        <taxon>Thermodesulfobacteriota</taxon>
        <taxon>Desulfovibrionia</taxon>
        <taxon>Desulfovibrionales</taxon>
        <taxon>Desulfovibrionaceae</taxon>
        <taxon>Nitratidesulfovibrio</taxon>
    </lineage>
</organism>
<dbReference type="HOGENOM" id="CLU_010686_18_15_7"/>
<dbReference type="Gene3D" id="3.90.1750.20">
    <property type="entry name" value="Putative Large Serine Recombinase, Chain B, Domain 2"/>
    <property type="match status" value="1"/>
</dbReference>
<dbReference type="Proteomes" id="UP000009173">
    <property type="component" value="Chromosome"/>
</dbReference>
<evidence type="ECO:0000259" key="3">
    <source>
        <dbReference type="PROSITE" id="PS51737"/>
    </source>
</evidence>
<proteinExistence type="predicted"/>
<dbReference type="EMBL" id="CP000527">
    <property type="protein sequence ID" value="ABM27907.1"/>
    <property type="molecule type" value="Genomic_DNA"/>
</dbReference>
<dbReference type="SUPFAM" id="SSF53041">
    <property type="entry name" value="Resolvase-like"/>
    <property type="match status" value="1"/>
</dbReference>
<dbReference type="Pfam" id="PF00239">
    <property type="entry name" value="Resolvase"/>
    <property type="match status" value="1"/>
</dbReference>
<dbReference type="InterPro" id="IPR011109">
    <property type="entry name" value="DNA_bind_recombinase_dom"/>
</dbReference>
<reference evidence="5" key="1">
    <citation type="journal article" date="2009" name="Environ. Microbiol.">
        <title>Contribution of mobile genetic elements to Desulfovibrio vulgaris genome plasticity.</title>
        <authorList>
            <person name="Walker C.B."/>
            <person name="Stolyar S."/>
            <person name="Chivian D."/>
            <person name="Pinel N."/>
            <person name="Gabster J.A."/>
            <person name="Dehal P.S."/>
            <person name="He Z."/>
            <person name="Yang Z.K."/>
            <person name="Yen H.C."/>
            <person name="Zhou J."/>
            <person name="Wall J.D."/>
            <person name="Hazen T.C."/>
            <person name="Arkin A.P."/>
            <person name="Stahl D.A."/>
        </authorList>
    </citation>
    <scope>NUCLEOTIDE SEQUENCE [LARGE SCALE GENOMIC DNA]</scope>
    <source>
        <strain evidence="5">DP4</strain>
    </source>
</reference>